<feature type="signal peptide" evidence="1">
    <location>
        <begin position="1"/>
        <end position="17"/>
    </location>
</feature>
<evidence type="ECO:0008006" key="4">
    <source>
        <dbReference type="Google" id="ProtNLM"/>
    </source>
</evidence>
<organism evidence="2 3">
    <name type="scientific">Pontivivens nitratireducens</name>
    <dbReference type="NCBI Taxonomy" id="2758038"/>
    <lineage>
        <taxon>Bacteria</taxon>
        <taxon>Pseudomonadati</taxon>
        <taxon>Pseudomonadota</taxon>
        <taxon>Alphaproteobacteria</taxon>
        <taxon>Rhodobacterales</taxon>
        <taxon>Paracoccaceae</taxon>
        <taxon>Pontivivens</taxon>
    </lineage>
</organism>
<proteinExistence type="predicted"/>
<evidence type="ECO:0000256" key="1">
    <source>
        <dbReference type="SAM" id="SignalP"/>
    </source>
</evidence>
<keyword evidence="1" id="KW-0732">Signal</keyword>
<dbReference type="AlphaFoldDB" id="A0A6G7VLT0"/>
<feature type="chain" id="PRO_5026257455" description="Type VI secretion system protein VasI" evidence="1">
    <location>
        <begin position="18"/>
        <end position="205"/>
    </location>
</feature>
<evidence type="ECO:0000313" key="2">
    <source>
        <dbReference type="EMBL" id="QIK40826.1"/>
    </source>
</evidence>
<dbReference type="KEGG" id="mon:G8E03_08655"/>
<dbReference type="EMBL" id="CP049811">
    <property type="protein sequence ID" value="QIK40826.1"/>
    <property type="molecule type" value="Genomic_DNA"/>
</dbReference>
<sequence>MIRAAAVLFLCASGAAAQQVAPLELAIGRCAGINSRLDRLDCFDAIAPDFGIATTQAGTWALDIRPDTSDGPAVVALTLQALTGTSGFGEPVELIARCRANTTEVFIRWHEYLGADGSDGTDPVKIVSLSLDDDPVEQDRWPVSDDVEGTFTPEWGGTLLRRLAGADRLTARVTPYDEREIVATFDVRGLSQALEPLTTACNWQL</sequence>
<dbReference type="Proteomes" id="UP000500791">
    <property type="component" value="Chromosome"/>
</dbReference>
<dbReference type="RefSeq" id="WP_166190705.1">
    <property type="nucleotide sequence ID" value="NZ_CP049811.1"/>
</dbReference>
<accession>A0A6G7VLT0</accession>
<gene>
    <name evidence="2" type="ORF">G8E03_08655</name>
</gene>
<name>A0A6G7VLT0_9RHOB</name>
<keyword evidence="3" id="KW-1185">Reference proteome</keyword>
<protein>
    <recommendedName>
        <fullName evidence="4">Type VI secretion system protein VasI</fullName>
    </recommendedName>
</protein>
<reference evidence="2 3" key="1">
    <citation type="submission" date="2020-03" db="EMBL/GenBank/DDBJ databases">
        <title>Complete genome sequence of Monaibacterium sp. ALG8 with diverse plasmids.</title>
        <authorList>
            <person name="Sun C."/>
        </authorList>
    </citation>
    <scope>NUCLEOTIDE SEQUENCE [LARGE SCALE GENOMIC DNA]</scope>
    <source>
        <strain evidence="2 3">ALG8</strain>
    </source>
</reference>
<evidence type="ECO:0000313" key="3">
    <source>
        <dbReference type="Proteomes" id="UP000500791"/>
    </source>
</evidence>